<comment type="caution">
    <text evidence="2">The sequence shown here is derived from an EMBL/GenBank/DDBJ whole genome shotgun (WGS) entry which is preliminary data.</text>
</comment>
<evidence type="ECO:0000256" key="1">
    <source>
        <dbReference type="SAM" id="SignalP"/>
    </source>
</evidence>
<dbReference type="Proteomes" id="UP001375382">
    <property type="component" value="Unassembled WGS sequence"/>
</dbReference>
<evidence type="ECO:0000313" key="3">
    <source>
        <dbReference type="Proteomes" id="UP001375382"/>
    </source>
</evidence>
<keyword evidence="2" id="KW-0449">Lipoprotein</keyword>
<feature type="chain" id="PRO_5047181459" evidence="1">
    <location>
        <begin position="20"/>
        <end position="184"/>
    </location>
</feature>
<name>A0ABU8C2H6_9GAMM</name>
<proteinExistence type="predicted"/>
<gene>
    <name evidence="2" type="ORF">MN202_02500</name>
</gene>
<dbReference type="PROSITE" id="PS51257">
    <property type="entry name" value="PROKAR_LIPOPROTEIN"/>
    <property type="match status" value="1"/>
</dbReference>
<feature type="signal peptide" evidence="1">
    <location>
        <begin position="1"/>
        <end position="19"/>
    </location>
</feature>
<organism evidence="2 3">
    <name type="scientific">Rheinheimera muenzenbergensis</name>
    <dbReference type="NCBI Taxonomy" id="1193628"/>
    <lineage>
        <taxon>Bacteria</taxon>
        <taxon>Pseudomonadati</taxon>
        <taxon>Pseudomonadota</taxon>
        <taxon>Gammaproteobacteria</taxon>
        <taxon>Chromatiales</taxon>
        <taxon>Chromatiaceae</taxon>
        <taxon>Rheinheimera</taxon>
    </lineage>
</organism>
<reference evidence="2 3" key="1">
    <citation type="journal article" date="2023" name="Ecotoxicol. Environ. Saf.">
        <title>Mercury remediation potential of mercury-resistant strain Rheinheimera metallidurans sp. nov. isolated from a municipal waste dumping site.</title>
        <authorList>
            <person name="Yadav V."/>
            <person name="Manjhi A."/>
            <person name="Vadakedath N."/>
        </authorList>
    </citation>
    <scope>NUCLEOTIDE SEQUENCE [LARGE SCALE GENOMIC DNA]</scope>
    <source>
        <strain evidence="2 3">E-49</strain>
    </source>
</reference>
<dbReference type="InterPro" id="IPR005619">
    <property type="entry name" value="Uncharacterised_YajG"/>
</dbReference>
<protein>
    <submittedName>
        <fullName evidence="2">YajG family lipoprotein</fullName>
    </submittedName>
</protein>
<dbReference type="RefSeq" id="WP_335734512.1">
    <property type="nucleotide sequence ID" value="NZ_JALAAR010000002.1"/>
</dbReference>
<sequence length="184" mass="20478">MRYLCILLLSLLAACASQLPGFILSPQVFWPQSNQLQQSRFAFNVADVRGQQYTLRLQQGAKVQHIGTANDVRAQLEQTLAQAFTAQGASLTADSSKRLTIKISQLQAIVDQRTLEHAVTNQVALTVFVEHPQGTFSKTYSGDSSFTAPFKMDIAAVERELRVLTEQVLTQLLQDNSWQQLLRG</sequence>
<keyword evidence="1" id="KW-0732">Signal</keyword>
<accession>A0ABU8C2H6</accession>
<dbReference type="EMBL" id="JALAAR010000002">
    <property type="protein sequence ID" value="MEH8016092.1"/>
    <property type="molecule type" value="Genomic_DNA"/>
</dbReference>
<evidence type="ECO:0000313" key="2">
    <source>
        <dbReference type="EMBL" id="MEH8016092.1"/>
    </source>
</evidence>
<dbReference type="Pfam" id="PF03923">
    <property type="entry name" value="Lipoprotein_16"/>
    <property type="match status" value="1"/>
</dbReference>
<keyword evidence="3" id="KW-1185">Reference proteome</keyword>